<dbReference type="GO" id="GO:0004749">
    <property type="term" value="F:ribose phosphate diphosphokinase activity"/>
    <property type="evidence" value="ECO:0007669"/>
    <property type="project" value="TreeGrafter"/>
</dbReference>
<evidence type="ECO:0000256" key="1">
    <source>
        <dbReference type="ARBA" id="ARBA00006478"/>
    </source>
</evidence>
<dbReference type="GO" id="GO:0006164">
    <property type="term" value="P:purine nucleotide biosynthetic process"/>
    <property type="evidence" value="ECO:0007669"/>
    <property type="project" value="TreeGrafter"/>
</dbReference>
<accession>A0AAN9PLG6</accession>
<keyword evidence="3" id="KW-1185">Reference proteome</keyword>
<sequence>MSLLRHLHLGGNIPPQYGNLGFELDESESYCNRVGEKVYIMSVLFLIVEHHSYLIHFTKQNSRGNVISLLLVSHCEEIRNKLLMYPNQAFSSGSSYAEMMSGNPLLPHNYTESVGGQNEVKFITAMGSMHSINEHSNAANGDPACNSSAGDSHVVPRTQMGMVDSEQNIQCQGLSLSLGTLMPSSASVPPFHYQYPDTGQEIADSEAELAVICSEMGERPVHVRQTQGRESIVAKLVANLITEASANHVPACDLHFGQSMGYFDIPVDHVYGQV</sequence>
<dbReference type="PANTHER" id="PTHR10210:SF120">
    <property type="entry name" value="RIBOSE-PHOSPHATE PYROPHOSPHOKINASE 5, CHLOROPLASTIC"/>
    <property type="match status" value="1"/>
</dbReference>
<dbReference type="Gene3D" id="3.40.50.2020">
    <property type="match status" value="1"/>
</dbReference>
<dbReference type="GO" id="GO:0006015">
    <property type="term" value="P:5-phosphoribose 1-diphosphate biosynthetic process"/>
    <property type="evidence" value="ECO:0007669"/>
    <property type="project" value="TreeGrafter"/>
</dbReference>
<dbReference type="AlphaFoldDB" id="A0AAN9PLG6"/>
<dbReference type="PANTHER" id="PTHR10210">
    <property type="entry name" value="RIBOSE-PHOSPHATE DIPHOSPHOKINASE FAMILY MEMBER"/>
    <property type="match status" value="1"/>
</dbReference>
<dbReference type="Proteomes" id="UP001359559">
    <property type="component" value="Unassembled WGS sequence"/>
</dbReference>
<dbReference type="InterPro" id="IPR005946">
    <property type="entry name" value="Rib-P_diPkinase"/>
</dbReference>
<evidence type="ECO:0000313" key="2">
    <source>
        <dbReference type="EMBL" id="KAK7303920.1"/>
    </source>
</evidence>
<dbReference type="SUPFAM" id="SSF53271">
    <property type="entry name" value="PRTase-like"/>
    <property type="match status" value="1"/>
</dbReference>
<dbReference type="InterPro" id="IPR029057">
    <property type="entry name" value="PRTase-like"/>
</dbReference>
<name>A0AAN9PLG6_CLITE</name>
<gene>
    <name evidence="2" type="ORF">RJT34_14839</name>
</gene>
<dbReference type="GO" id="GO:0000287">
    <property type="term" value="F:magnesium ion binding"/>
    <property type="evidence" value="ECO:0007669"/>
    <property type="project" value="InterPro"/>
</dbReference>
<comment type="caution">
    <text evidence="2">The sequence shown here is derived from an EMBL/GenBank/DDBJ whole genome shotgun (WGS) entry which is preliminary data.</text>
</comment>
<dbReference type="GO" id="GO:0005737">
    <property type="term" value="C:cytoplasm"/>
    <property type="evidence" value="ECO:0007669"/>
    <property type="project" value="TreeGrafter"/>
</dbReference>
<organism evidence="2 3">
    <name type="scientific">Clitoria ternatea</name>
    <name type="common">Butterfly pea</name>
    <dbReference type="NCBI Taxonomy" id="43366"/>
    <lineage>
        <taxon>Eukaryota</taxon>
        <taxon>Viridiplantae</taxon>
        <taxon>Streptophyta</taxon>
        <taxon>Embryophyta</taxon>
        <taxon>Tracheophyta</taxon>
        <taxon>Spermatophyta</taxon>
        <taxon>Magnoliopsida</taxon>
        <taxon>eudicotyledons</taxon>
        <taxon>Gunneridae</taxon>
        <taxon>Pentapetalae</taxon>
        <taxon>rosids</taxon>
        <taxon>fabids</taxon>
        <taxon>Fabales</taxon>
        <taxon>Fabaceae</taxon>
        <taxon>Papilionoideae</taxon>
        <taxon>50 kb inversion clade</taxon>
        <taxon>NPAAA clade</taxon>
        <taxon>indigoferoid/millettioid clade</taxon>
        <taxon>Phaseoleae</taxon>
        <taxon>Clitoria</taxon>
    </lineage>
</organism>
<dbReference type="GO" id="GO:0002189">
    <property type="term" value="C:ribose phosphate diphosphokinase complex"/>
    <property type="evidence" value="ECO:0007669"/>
    <property type="project" value="TreeGrafter"/>
</dbReference>
<proteinExistence type="inferred from homology"/>
<evidence type="ECO:0000313" key="3">
    <source>
        <dbReference type="Proteomes" id="UP001359559"/>
    </source>
</evidence>
<dbReference type="EMBL" id="JAYKXN010000003">
    <property type="protein sequence ID" value="KAK7303920.1"/>
    <property type="molecule type" value="Genomic_DNA"/>
</dbReference>
<protein>
    <submittedName>
        <fullName evidence="2">Uncharacterized protein</fullName>
    </submittedName>
</protein>
<reference evidence="2 3" key="1">
    <citation type="submission" date="2024-01" db="EMBL/GenBank/DDBJ databases">
        <title>The genomes of 5 underutilized Papilionoideae crops provide insights into root nodulation and disease resistance.</title>
        <authorList>
            <person name="Yuan L."/>
        </authorList>
    </citation>
    <scope>NUCLEOTIDE SEQUENCE [LARGE SCALE GENOMIC DNA]</scope>
    <source>
        <strain evidence="2">LY-2023</strain>
        <tissue evidence="2">Leaf</tissue>
    </source>
</reference>
<comment type="similarity">
    <text evidence="1">Belongs to the ribose-phosphate pyrophosphokinase family.</text>
</comment>